<evidence type="ECO:0000259" key="3">
    <source>
        <dbReference type="PROSITE" id="PS50014"/>
    </source>
</evidence>
<feature type="non-terminal residue" evidence="4">
    <location>
        <position position="71"/>
    </location>
</feature>
<dbReference type="InterPro" id="IPR051831">
    <property type="entry name" value="Bromodomain_contain_prot"/>
</dbReference>
<evidence type="ECO:0000313" key="5">
    <source>
        <dbReference type="Proteomes" id="UP000274922"/>
    </source>
</evidence>
<organism evidence="4 5">
    <name type="scientific">Caulochytrium protostelioides</name>
    <dbReference type="NCBI Taxonomy" id="1555241"/>
    <lineage>
        <taxon>Eukaryota</taxon>
        <taxon>Fungi</taxon>
        <taxon>Fungi incertae sedis</taxon>
        <taxon>Chytridiomycota</taxon>
        <taxon>Chytridiomycota incertae sedis</taxon>
        <taxon>Chytridiomycetes</taxon>
        <taxon>Caulochytriales</taxon>
        <taxon>Caulochytriaceae</taxon>
        <taxon>Caulochytrium</taxon>
    </lineage>
</organism>
<feature type="non-terminal residue" evidence="4">
    <location>
        <position position="1"/>
    </location>
</feature>
<dbReference type="Proteomes" id="UP000274922">
    <property type="component" value="Unassembled WGS sequence"/>
</dbReference>
<evidence type="ECO:0000256" key="2">
    <source>
        <dbReference type="PROSITE-ProRule" id="PRU00035"/>
    </source>
</evidence>
<dbReference type="PRINTS" id="PR00503">
    <property type="entry name" value="BROMODOMAIN"/>
</dbReference>
<dbReference type="PROSITE" id="PS50014">
    <property type="entry name" value="BROMODOMAIN_2"/>
    <property type="match status" value="1"/>
</dbReference>
<proteinExistence type="predicted"/>
<dbReference type="GO" id="GO:0006325">
    <property type="term" value="P:chromatin organization"/>
    <property type="evidence" value="ECO:0007669"/>
    <property type="project" value="UniProtKB-ARBA"/>
</dbReference>
<protein>
    <recommendedName>
        <fullName evidence="3">Bromo domain-containing protein</fullName>
    </recommendedName>
</protein>
<evidence type="ECO:0000313" key="4">
    <source>
        <dbReference type="EMBL" id="RKP01735.1"/>
    </source>
</evidence>
<keyword evidence="5" id="KW-1185">Reference proteome</keyword>
<dbReference type="SMART" id="SM00297">
    <property type="entry name" value="BROMO"/>
    <property type="match status" value="1"/>
</dbReference>
<dbReference type="InterPro" id="IPR036427">
    <property type="entry name" value="Bromodomain-like_sf"/>
</dbReference>
<dbReference type="Pfam" id="PF00439">
    <property type="entry name" value="Bromodomain"/>
    <property type="match status" value="1"/>
</dbReference>
<evidence type="ECO:0000256" key="1">
    <source>
        <dbReference type="ARBA" id="ARBA00023117"/>
    </source>
</evidence>
<sequence>FLEPVDTQLVTDYLSVVATPMDLATMQRKLDARVYLSLDEVAQDFALLIRNAKAYNAPSTVYWRHADRLER</sequence>
<accession>A0A4P9X8Y5</accession>
<name>A0A4P9X8Y5_9FUNG</name>
<feature type="domain" description="Bromo" evidence="3">
    <location>
        <begin position="1"/>
        <end position="63"/>
    </location>
</feature>
<dbReference type="STRING" id="1555241.A0A4P9X8Y5"/>
<dbReference type="PANTHER" id="PTHR22881">
    <property type="entry name" value="BROMODOMAIN CONTAINING PROTEIN"/>
    <property type="match status" value="1"/>
</dbReference>
<dbReference type="InterPro" id="IPR001487">
    <property type="entry name" value="Bromodomain"/>
</dbReference>
<gene>
    <name evidence="4" type="ORF">CXG81DRAFT_1408</name>
</gene>
<dbReference type="PANTHER" id="PTHR22881:SF27">
    <property type="entry name" value="BROMODOMAIN CONTAINING 7_9"/>
    <property type="match status" value="1"/>
</dbReference>
<dbReference type="AlphaFoldDB" id="A0A4P9X8Y5"/>
<dbReference type="Gene3D" id="1.20.920.10">
    <property type="entry name" value="Bromodomain-like"/>
    <property type="match status" value="1"/>
</dbReference>
<dbReference type="SUPFAM" id="SSF47370">
    <property type="entry name" value="Bromodomain"/>
    <property type="match status" value="1"/>
</dbReference>
<reference evidence="5" key="1">
    <citation type="journal article" date="2018" name="Nat. Microbiol.">
        <title>Leveraging single-cell genomics to expand the fungal tree of life.</title>
        <authorList>
            <person name="Ahrendt S.R."/>
            <person name="Quandt C.A."/>
            <person name="Ciobanu D."/>
            <person name="Clum A."/>
            <person name="Salamov A."/>
            <person name="Andreopoulos B."/>
            <person name="Cheng J.F."/>
            <person name="Woyke T."/>
            <person name="Pelin A."/>
            <person name="Henrissat B."/>
            <person name="Reynolds N.K."/>
            <person name="Benny G.L."/>
            <person name="Smith M.E."/>
            <person name="James T.Y."/>
            <person name="Grigoriev I.V."/>
        </authorList>
    </citation>
    <scope>NUCLEOTIDE SEQUENCE [LARGE SCALE GENOMIC DNA]</scope>
    <source>
        <strain evidence="5">ATCC 52028</strain>
    </source>
</reference>
<dbReference type="OrthoDB" id="21449at2759"/>
<keyword evidence="1 2" id="KW-0103">Bromodomain</keyword>
<dbReference type="EMBL" id="ML014162">
    <property type="protein sequence ID" value="RKP01735.1"/>
    <property type="molecule type" value="Genomic_DNA"/>
</dbReference>